<protein>
    <submittedName>
        <fullName evidence="1">Uncharacterized protein</fullName>
    </submittedName>
</protein>
<dbReference type="Proteomes" id="UP000235145">
    <property type="component" value="Unassembled WGS sequence"/>
</dbReference>
<accession>A0A9R1XDX4</accession>
<comment type="caution">
    <text evidence="1">The sequence shown here is derived from an EMBL/GenBank/DDBJ whole genome shotgun (WGS) entry which is preliminary data.</text>
</comment>
<gene>
    <name evidence="1" type="ORF">LSAT_V11C500258280</name>
</gene>
<dbReference type="AlphaFoldDB" id="A0A9R1XDX4"/>
<keyword evidence="2" id="KW-1185">Reference proteome</keyword>
<evidence type="ECO:0000313" key="2">
    <source>
        <dbReference type="Proteomes" id="UP000235145"/>
    </source>
</evidence>
<name>A0A9R1XDX4_LACSA</name>
<organism evidence="1 2">
    <name type="scientific">Lactuca sativa</name>
    <name type="common">Garden lettuce</name>
    <dbReference type="NCBI Taxonomy" id="4236"/>
    <lineage>
        <taxon>Eukaryota</taxon>
        <taxon>Viridiplantae</taxon>
        <taxon>Streptophyta</taxon>
        <taxon>Embryophyta</taxon>
        <taxon>Tracheophyta</taxon>
        <taxon>Spermatophyta</taxon>
        <taxon>Magnoliopsida</taxon>
        <taxon>eudicotyledons</taxon>
        <taxon>Gunneridae</taxon>
        <taxon>Pentapetalae</taxon>
        <taxon>asterids</taxon>
        <taxon>campanulids</taxon>
        <taxon>Asterales</taxon>
        <taxon>Asteraceae</taxon>
        <taxon>Cichorioideae</taxon>
        <taxon>Cichorieae</taxon>
        <taxon>Lactucinae</taxon>
        <taxon>Lactuca</taxon>
    </lineage>
</organism>
<proteinExistence type="predicted"/>
<sequence>MDDVYRTGTFMELVRVLALSFSDDGKCVKFLFKDPWEKKHLQECHYSMQEQERFWSTWIGVLIALATSFHAPKAPKVPASVGMSCSDIDHKA</sequence>
<evidence type="ECO:0000313" key="1">
    <source>
        <dbReference type="EMBL" id="KAJ0206719.1"/>
    </source>
</evidence>
<dbReference type="EMBL" id="NBSK02000005">
    <property type="protein sequence ID" value="KAJ0206719.1"/>
    <property type="molecule type" value="Genomic_DNA"/>
</dbReference>
<reference evidence="1 2" key="1">
    <citation type="journal article" date="2017" name="Nat. Commun.">
        <title>Genome assembly with in vitro proximity ligation data and whole-genome triplication in lettuce.</title>
        <authorList>
            <person name="Reyes-Chin-Wo S."/>
            <person name="Wang Z."/>
            <person name="Yang X."/>
            <person name="Kozik A."/>
            <person name="Arikit S."/>
            <person name="Song C."/>
            <person name="Xia L."/>
            <person name="Froenicke L."/>
            <person name="Lavelle D.O."/>
            <person name="Truco M.J."/>
            <person name="Xia R."/>
            <person name="Zhu S."/>
            <person name="Xu C."/>
            <person name="Xu H."/>
            <person name="Xu X."/>
            <person name="Cox K."/>
            <person name="Korf I."/>
            <person name="Meyers B.C."/>
            <person name="Michelmore R.W."/>
        </authorList>
    </citation>
    <scope>NUCLEOTIDE SEQUENCE [LARGE SCALE GENOMIC DNA]</scope>
    <source>
        <strain evidence="2">cv. Salinas</strain>
        <tissue evidence="1">Seedlings</tissue>
    </source>
</reference>